<name>A1S0W1_THEPD</name>
<dbReference type="KEGG" id="tpe:Tpen_1696"/>
<dbReference type="EMBL" id="CP000505">
    <property type="protein sequence ID" value="ABL79091.1"/>
    <property type="molecule type" value="Genomic_DNA"/>
</dbReference>
<dbReference type="PANTHER" id="PTHR34237">
    <property type="entry name" value="PAREP8-RELATED"/>
    <property type="match status" value="1"/>
</dbReference>
<dbReference type="EnsemblBacteria" id="ABL79091">
    <property type="protein sequence ID" value="ABL79091"/>
    <property type="gene ID" value="Tpen_1696"/>
</dbReference>
<dbReference type="Proteomes" id="UP000000641">
    <property type="component" value="Chromosome"/>
</dbReference>
<dbReference type="Pfam" id="PF05942">
    <property type="entry name" value="PaREP1"/>
    <property type="match status" value="1"/>
</dbReference>
<protein>
    <submittedName>
        <fullName evidence="1">PaREP8 domain containing protein</fullName>
    </submittedName>
</protein>
<keyword evidence="2" id="KW-1185">Reference proteome</keyword>
<evidence type="ECO:0000313" key="1">
    <source>
        <dbReference type="EMBL" id="ABL79091.1"/>
    </source>
</evidence>
<dbReference type="InterPro" id="IPR010268">
    <property type="entry name" value="PaREP1"/>
</dbReference>
<dbReference type="Gene3D" id="1.20.120.330">
    <property type="entry name" value="Nucleotidyltransferases domain 2"/>
    <property type="match status" value="1"/>
</dbReference>
<accession>A1S0W1</accession>
<dbReference type="OrthoDB" id="40236at2157"/>
<dbReference type="STRING" id="368408.Tpen_1696"/>
<dbReference type="RefSeq" id="WP_011753356.1">
    <property type="nucleotide sequence ID" value="NC_008698.1"/>
</dbReference>
<dbReference type="GeneID" id="4601019"/>
<dbReference type="HOGENOM" id="CLU_115256_0_0_2"/>
<organism evidence="1 2">
    <name type="scientific">Thermofilum pendens (strain DSM 2475 / Hrk 5)</name>
    <dbReference type="NCBI Taxonomy" id="368408"/>
    <lineage>
        <taxon>Archaea</taxon>
        <taxon>Thermoproteota</taxon>
        <taxon>Thermoprotei</taxon>
        <taxon>Thermofilales</taxon>
        <taxon>Thermofilaceae</taxon>
        <taxon>Thermofilum</taxon>
    </lineage>
</organism>
<dbReference type="PANTHER" id="PTHR34237:SF4">
    <property type="entry name" value="PAREP1 FAMILY PROTEIN"/>
    <property type="match status" value="1"/>
</dbReference>
<sequence length="162" mass="18536">MVTISRGFAEEAERRGVDLEGALPSRALVDPVEVAGARIDFAEEMLREAEEYVAKGNVVQASEKIYKAVEECVKALAERFNVKQLEEVRRRGRWDAWLLGQASTDLSRILGEDRIRFAWATAYDVHVWGFHEAKYRLEDVESALPIARWLLEYARKVVQQAK</sequence>
<reference evidence="2" key="1">
    <citation type="journal article" date="2008" name="J. Bacteriol.">
        <title>Genome sequence of Thermofilum pendens reveals an exceptional loss of biosynthetic pathways without genome reduction.</title>
        <authorList>
            <person name="Anderson I."/>
            <person name="Rodriguez J."/>
            <person name="Susanti D."/>
            <person name="Porat I."/>
            <person name="Reich C."/>
            <person name="Ulrich L.E."/>
            <person name="Elkins J.G."/>
            <person name="Mavromatis K."/>
            <person name="Lykidis A."/>
            <person name="Kim E."/>
            <person name="Thompson L.S."/>
            <person name="Nolan M."/>
            <person name="Land M."/>
            <person name="Copeland A."/>
            <person name="Lapidus A."/>
            <person name="Lucas S."/>
            <person name="Detter C."/>
            <person name="Zhulin I.B."/>
            <person name="Olsen G.J."/>
            <person name="Whitman W."/>
            <person name="Mukhopadhyay B."/>
            <person name="Bristow J."/>
            <person name="Kyrpides N."/>
        </authorList>
    </citation>
    <scope>NUCLEOTIDE SEQUENCE [LARGE SCALE GENOMIC DNA]</scope>
    <source>
        <strain evidence="2">DSM 2475 / Hrk 5</strain>
    </source>
</reference>
<gene>
    <name evidence="1" type="ordered locus">Tpen_1696</name>
</gene>
<dbReference type="eggNOG" id="arCOG03721">
    <property type="taxonomic scope" value="Archaea"/>
</dbReference>
<evidence type="ECO:0000313" key="2">
    <source>
        <dbReference type="Proteomes" id="UP000000641"/>
    </source>
</evidence>
<proteinExistence type="predicted"/>
<dbReference type="AlphaFoldDB" id="A1S0W1"/>